<dbReference type="GO" id="GO:1901135">
    <property type="term" value="P:carbohydrate derivative metabolic process"/>
    <property type="evidence" value="ECO:0007669"/>
    <property type="project" value="InterPro"/>
</dbReference>
<dbReference type="InterPro" id="IPR001347">
    <property type="entry name" value="SIS_dom"/>
</dbReference>
<sequence>MDHKLSETEQYFWDYIESHILDIPNYSIVKLSEQANVSTATIVRTMKKKGYEGFTAFKHHLKEQENKNINFSSLDKVDKGIRRAILKNEQEVVRTINMIEIGNIEDAIQKIKFAERVIIFARGFSEMIGQEMMVKFQLTGKNCQMHNDPEIIKNISRKLTKRDIVIFISLNGETKELVVAAKNCYEFEIGSILLTANNASSLMNYCEIALVGFKSEGSYFPDYEVRSRLPLQIIARILLDSYALRVADS</sequence>
<keyword evidence="2" id="KW-0238">DNA-binding</keyword>
<dbReference type="InterPro" id="IPR000281">
    <property type="entry name" value="HTH_RpiR"/>
</dbReference>
<dbReference type="PROSITE" id="PS51071">
    <property type="entry name" value="HTH_RPIR"/>
    <property type="match status" value="1"/>
</dbReference>
<organism evidence="6 7">
    <name type="scientific">Enterococcus avium</name>
    <name type="common">Streptococcus avium</name>
    <dbReference type="NCBI Taxonomy" id="33945"/>
    <lineage>
        <taxon>Bacteria</taxon>
        <taxon>Bacillati</taxon>
        <taxon>Bacillota</taxon>
        <taxon>Bacilli</taxon>
        <taxon>Lactobacillales</taxon>
        <taxon>Enterococcaceae</taxon>
        <taxon>Enterococcus</taxon>
    </lineage>
</organism>
<proteinExistence type="predicted"/>
<keyword evidence="3" id="KW-0804">Transcription</keyword>
<evidence type="ECO:0000259" key="4">
    <source>
        <dbReference type="PROSITE" id="PS51071"/>
    </source>
</evidence>
<comment type="caution">
    <text evidence="6">The sequence shown here is derived from an EMBL/GenBank/DDBJ whole genome shotgun (WGS) entry which is preliminary data.</text>
</comment>
<dbReference type="Pfam" id="PF01380">
    <property type="entry name" value="SIS"/>
    <property type="match status" value="1"/>
</dbReference>
<protein>
    <submittedName>
        <fullName evidence="6">MurR/RpiR family transcriptional regulator</fullName>
    </submittedName>
</protein>
<dbReference type="SUPFAM" id="SSF46689">
    <property type="entry name" value="Homeodomain-like"/>
    <property type="match status" value="1"/>
</dbReference>
<dbReference type="RefSeq" id="WP_127978210.1">
    <property type="nucleotide sequence ID" value="NZ_JAQLBW010000013.1"/>
</dbReference>
<dbReference type="InterPro" id="IPR047640">
    <property type="entry name" value="RpiR-like"/>
</dbReference>
<dbReference type="Gene3D" id="1.10.10.10">
    <property type="entry name" value="Winged helix-like DNA-binding domain superfamily/Winged helix DNA-binding domain"/>
    <property type="match status" value="1"/>
</dbReference>
<evidence type="ECO:0000256" key="1">
    <source>
        <dbReference type="ARBA" id="ARBA00023015"/>
    </source>
</evidence>
<evidence type="ECO:0000313" key="7">
    <source>
        <dbReference type="Proteomes" id="UP000288388"/>
    </source>
</evidence>
<dbReference type="SUPFAM" id="SSF53697">
    <property type="entry name" value="SIS domain"/>
    <property type="match status" value="1"/>
</dbReference>
<dbReference type="InterPro" id="IPR046348">
    <property type="entry name" value="SIS_dom_sf"/>
</dbReference>
<dbReference type="GO" id="GO:0003700">
    <property type="term" value="F:DNA-binding transcription factor activity"/>
    <property type="evidence" value="ECO:0007669"/>
    <property type="project" value="InterPro"/>
</dbReference>
<gene>
    <name evidence="6" type="ORF">EK398_02895</name>
</gene>
<evidence type="ECO:0000256" key="2">
    <source>
        <dbReference type="ARBA" id="ARBA00023125"/>
    </source>
</evidence>
<dbReference type="GO" id="GO:0003677">
    <property type="term" value="F:DNA binding"/>
    <property type="evidence" value="ECO:0007669"/>
    <property type="project" value="UniProtKB-KW"/>
</dbReference>
<dbReference type="AlphaFoldDB" id="A0A437UK70"/>
<dbReference type="Proteomes" id="UP000288388">
    <property type="component" value="Unassembled WGS sequence"/>
</dbReference>
<dbReference type="PROSITE" id="PS51464">
    <property type="entry name" value="SIS"/>
    <property type="match status" value="1"/>
</dbReference>
<dbReference type="InterPro" id="IPR009057">
    <property type="entry name" value="Homeodomain-like_sf"/>
</dbReference>
<evidence type="ECO:0000313" key="6">
    <source>
        <dbReference type="EMBL" id="RVU93889.1"/>
    </source>
</evidence>
<reference evidence="6 7" key="1">
    <citation type="submission" date="2018-12" db="EMBL/GenBank/DDBJ databases">
        <title>A novel vanA-carrying plasmid in a clinical isolate of Enterococcus avium.</title>
        <authorList>
            <person name="Bernasconi O.J."/>
            <person name="Luzzaro F."/>
            <person name="Endimiani A."/>
        </authorList>
    </citation>
    <scope>NUCLEOTIDE SEQUENCE [LARGE SCALE GENOMIC DNA]</scope>
    <source>
        <strain evidence="6 7">LC0559/18</strain>
    </source>
</reference>
<evidence type="ECO:0000259" key="5">
    <source>
        <dbReference type="PROSITE" id="PS51464"/>
    </source>
</evidence>
<name>A0A437UK70_ENTAV</name>
<dbReference type="GO" id="GO:0097367">
    <property type="term" value="F:carbohydrate derivative binding"/>
    <property type="evidence" value="ECO:0007669"/>
    <property type="project" value="InterPro"/>
</dbReference>
<dbReference type="InterPro" id="IPR035472">
    <property type="entry name" value="RpiR-like_SIS"/>
</dbReference>
<dbReference type="Gene3D" id="3.40.50.10490">
    <property type="entry name" value="Glucose-6-phosphate isomerase like protein, domain 1"/>
    <property type="match status" value="1"/>
</dbReference>
<dbReference type="EMBL" id="RYZS01000001">
    <property type="protein sequence ID" value="RVU93889.1"/>
    <property type="molecule type" value="Genomic_DNA"/>
</dbReference>
<feature type="domain" description="SIS" evidence="5">
    <location>
        <begin position="104"/>
        <end position="249"/>
    </location>
</feature>
<keyword evidence="1" id="KW-0805">Transcription regulation</keyword>
<dbReference type="Pfam" id="PF01418">
    <property type="entry name" value="HTH_6"/>
    <property type="match status" value="1"/>
</dbReference>
<evidence type="ECO:0000256" key="3">
    <source>
        <dbReference type="ARBA" id="ARBA00023163"/>
    </source>
</evidence>
<dbReference type="CDD" id="cd05013">
    <property type="entry name" value="SIS_RpiR"/>
    <property type="match status" value="1"/>
</dbReference>
<dbReference type="PANTHER" id="PTHR30514:SF21">
    <property type="entry name" value="RPIR-FAMILY TRANSCRIPTIONAL REGULATOR"/>
    <property type="match status" value="1"/>
</dbReference>
<dbReference type="PANTHER" id="PTHR30514">
    <property type="entry name" value="GLUCOKINASE"/>
    <property type="match status" value="1"/>
</dbReference>
<accession>A0A437UK70</accession>
<feature type="domain" description="HTH rpiR-type" evidence="4">
    <location>
        <begin position="1"/>
        <end position="68"/>
    </location>
</feature>
<dbReference type="InterPro" id="IPR036388">
    <property type="entry name" value="WH-like_DNA-bd_sf"/>
</dbReference>